<accession>X1ISS5</accession>
<dbReference type="AlphaFoldDB" id="X1ISS5"/>
<proteinExistence type="predicted"/>
<evidence type="ECO:0000313" key="2">
    <source>
        <dbReference type="EMBL" id="GAH69159.1"/>
    </source>
</evidence>
<comment type="caution">
    <text evidence="2">The sequence shown here is derived from an EMBL/GenBank/DDBJ whole genome shotgun (WGS) entry which is preliminary data.</text>
</comment>
<name>X1ISS5_9ZZZZ</name>
<reference evidence="2" key="1">
    <citation type="journal article" date="2014" name="Front. Microbiol.">
        <title>High frequency of phylogenetically diverse reductive dehalogenase-homologous genes in deep subseafloor sedimentary metagenomes.</title>
        <authorList>
            <person name="Kawai M."/>
            <person name="Futagami T."/>
            <person name="Toyoda A."/>
            <person name="Takaki Y."/>
            <person name="Nishi S."/>
            <person name="Hori S."/>
            <person name="Arai W."/>
            <person name="Tsubouchi T."/>
            <person name="Morono Y."/>
            <person name="Uchiyama I."/>
            <person name="Ito T."/>
            <person name="Fujiyama A."/>
            <person name="Inagaki F."/>
            <person name="Takami H."/>
        </authorList>
    </citation>
    <scope>NUCLEOTIDE SEQUENCE</scope>
    <source>
        <strain evidence="2">Expedition CK06-06</strain>
    </source>
</reference>
<sequence>MTPLEILYNGVVERGGKMMQKGKISNGVTRRKFIHKLIKASLAIVIGVSWFARKATPRKFVRALRVKKYPGSLSGPAGLQDVSKQSKWSG</sequence>
<gene>
    <name evidence="2" type="ORF">S03H2_45210</name>
</gene>
<evidence type="ECO:0000256" key="1">
    <source>
        <dbReference type="SAM" id="MobiDB-lite"/>
    </source>
</evidence>
<organism evidence="2">
    <name type="scientific">marine sediment metagenome</name>
    <dbReference type="NCBI Taxonomy" id="412755"/>
    <lineage>
        <taxon>unclassified sequences</taxon>
        <taxon>metagenomes</taxon>
        <taxon>ecological metagenomes</taxon>
    </lineage>
</organism>
<protein>
    <submittedName>
        <fullName evidence="2">Uncharacterized protein</fullName>
    </submittedName>
</protein>
<feature type="region of interest" description="Disordered" evidence="1">
    <location>
        <begin position="70"/>
        <end position="90"/>
    </location>
</feature>
<dbReference type="EMBL" id="BARU01028309">
    <property type="protein sequence ID" value="GAH69159.1"/>
    <property type="molecule type" value="Genomic_DNA"/>
</dbReference>